<evidence type="ECO:0000256" key="4">
    <source>
        <dbReference type="SAM" id="Phobius"/>
    </source>
</evidence>
<keyword evidence="4" id="KW-0812">Transmembrane</keyword>
<reference evidence="6 7" key="1">
    <citation type="submission" date="2018-10" db="EMBL/GenBank/DDBJ databases">
        <title>Genomic Encyclopedia of Archaeal and Bacterial Type Strains, Phase II (KMG-II): from individual species to whole genera.</title>
        <authorList>
            <person name="Goeker M."/>
        </authorList>
    </citation>
    <scope>NUCLEOTIDE SEQUENCE [LARGE SCALE GENOMIC DNA]</scope>
    <source>
        <strain evidence="6 7">DSM 18602</strain>
    </source>
</reference>
<feature type="transmembrane region" description="Helical" evidence="4">
    <location>
        <begin position="6"/>
        <end position="24"/>
    </location>
</feature>
<keyword evidence="4" id="KW-0472">Membrane</keyword>
<dbReference type="EC" id="3.5.1.28" evidence="2"/>
<dbReference type="Proteomes" id="UP000268007">
    <property type="component" value="Unassembled WGS sequence"/>
</dbReference>
<dbReference type="AlphaFoldDB" id="A0A495J8S5"/>
<dbReference type="CDD" id="cd07341">
    <property type="entry name" value="M56_BlaR1_MecR1_like"/>
    <property type="match status" value="1"/>
</dbReference>
<evidence type="ECO:0000313" key="7">
    <source>
        <dbReference type="Proteomes" id="UP000268007"/>
    </source>
</evidence>
<dbReference type="Gene3D" id="3.40.630.40">
    <property type="entry name" value="Zn-dependent exopeptidases"/>
    <property type="match status" value="1"/>
</dbReference>
<dbReference type="SUPFAM" id="SSF53187">
    <property type="entry name" value="Zn-dependent exopeptidases"/>
    <property type="match status" value="1"/>
</dbReference>
<sequence>MELFMYLLKVTACTAAFYIFYYLLFSKLTFFSINRWYLLSALVASLVIPALHISVQTVVNAPPVSNQVTINNAAANIVAIAEPSQPVVVQQAVTPINWLFIANCAYWLIAGLLVLKLCINLYSILYKAVKYGQRQKSYFVVNGQSPNNSSFFNYIFLNADGLTEAEKEQVIAHELVHVQQLHSADNLFVEIVKAVLWFNPFVYLFSRALCQAHEFEVDRRLASQYNSKSYAGLLLKLSSPGGAGLVNQFSAYGLKSRVGMLFNRPSATAKKLCYLLVLPVLCALTYFFVIEKTYAYNYNNSNFVIVLDAGHGGKETGVAANGLVEKDLNLQLVQQIKAVADERGIKTVLTRTDDKLVSMAERLAPKGDVFVSVHTNWAPVNDAGATGMRIITSSRNLEFTQSQNLAMAFVTQMAHLPHLQGVESFDVVQQNIGVLSKNKLPAVLLEMGYMSNKSDVQYLTDKQYQRNLAEKIINAVIAFEKSPTKKISQMGPVDTAIHTKVKVTFLNQQPQTAAQNIVKDTAIRVVAKTRTAANAKKYDVTGLSMAYSGNYYDKAKSNEDMYKEFKAAKYTATDSTGHYYNTPTTTLYNAELSTPKYNIKAKVIKINIKDSLITATGGVKIKMHDDKESHDNTVVTTDSLTIDLKFHYLKKGSTRQ</sequence>
<feature type="transmembrane region" description="Helical" evidence="4">
    <location>
        <begin position="272"/>
        <end position="290"/>
    </location>
</feature>
<dbReference type="PANTHER" id="PTHR30404:SF0">
    <property type="entry name" value="N-ACETYLMURAMOYL-L-ALANINE AMIDASE AMIC"/>
    <property type="match status" value="1"/>
</dbReference>
<evidence type="ECO:0000259" key="5">
    <source>
        <dbReference type="SMART" id="SM00646"/>
    </source>
</evidence>
<organism evidence="6 7">
    <name type="scientific">Mucilaginibacter gracilis</name>
    <dbReference type="NCBI Taxonomy" id="423350"/>
    <lineage>
        <taxon>Bacteria</taxon>
        <taxon>Pseudomonadati</taxon>
        <taxon>Bacteroidota</taxon>
        <taxon>Sphingobacteriia</taxon>
        <taxon>Sphingobacteriales</taxon>
        <taxon>Sphingobacteriaceae</taxon>
        <taxon>Mucilaginibacter</taxon>
    </lineage>
</organism>
<dbReference type="GO" id="GO:0009253">
    <property type="term" value="P:peptidoglycan catabolic process"/>
    <property type="evidence" value="ECO:0007669"/>
    <property type="project" value="InterPro"/>
</dbReference>
<keyword evidence="3" id="KW-0378">Hydrolase</keyword>
<accession>A0A495J8S5</accession>
<gene>
    <name evidence="6" type="ORF">BDD43_5047</name>
</gene>
<dbReference type="Pfam" id="PF05569">
    <property type="entry name" value="Peptidase_M56"/>
    <property type="match status" value="1"/>
</dbReference>
<evidence type="ECO:0000256" key="2">
    <source>
        <dbReference type="ARBA" id="ARBA00011901"/>
    </source>
</evidence>
<dbReference type="GO" id="GO:0030288">
    <property type="term" value="C:outer membrane-bounded periplasmic space"/>
    <property type="evidence" value="ECO:0007669"/>
    <property type="project" value="TreeGrafter"/>
</dbReference>
<feature type="transmembrane region" description="Helical" evidence="4">
    <location>
        <begin position="105"/>
        <end position="126"/>
    </location>
</feature>
<protein>
    <recommendedName>
        <fullName evidence="2">N-acetylmuramoyl-L-alanine amidase</fullName>
        <ecNumber evidence="2">3.5.1.28</ecNumber>
    </recommendedName>
</protein>
<evidence type="ECO:0000256" key="3">
    <source>
        <dbReference type="ARBA" id="ARBA00022801"/>
    </source>
</evidence>
<dbReference type="InterPro" id="IPR002508">
    <property type="entry name" value="MurNAc-LAA_cat"/>
</dbReference>
<proteinExistence type="predicted"/>
<evidence type="ECO:0000256" key="1">
    <source>
        <dbReference type="ARBA" id="ARBA00001561"/>
    </source>
</evidence>
<dbReference type="InterPro" id="IPR008756">
    <property type="entry name" value="Peptidase_M56"/>
</dbReference>
<dbReference type="CDD" id="cd02696">
    <property type="entry name" value="MurNAc-LAA"/>
    <property type="match status" value="1"/>
</dbReference>
<feature type="transmembrane region" description="Helical" evidence="4">
    <location>
        <begin position="36"/>
        <end position="55"/>
    </location>
</feature>
<dbReference type="EMBL" id="RBKU01000001">
    <property type="protein sequence ID" value="RKR84794.1"/>
    <property type="molecule type" value="Genomic_DNA"/>
</dbReference>
<feature type="domain" description="MurNAc-LAA" evidence="5">
    <location>
        <begin position="357"/>
        <end position="477"/>
    </location>
</feature>
<dbReference type="GO" id="GO:0008745">
    <property type="term" value="F:N-acetylmuramoyl-L-alanine amidase activity"/>
    <property type="evidence" value="ECO:0007669"/>
    <property type="project" value="UniProtKB-EC"/>
</dbReference>
<dbReference type="SMART" id="SM00646">
    <property type="entry name" value="Ami_3"/>
    <property type="match status" value="1"/>
</dbReference>
<name>A0A495J8S5_9SPHI</name>
<dbReference type="PANTHER" id="PTHR30404">
    <property type="entry name" value="N-ACETYLMURAMOYL-L-ALANINE AMIDASE"/>
    <property type="match status" value="1"/>
</dbReference>
<keyword evidence="7" id="KW-1185">Reference proteome</keyword>
<dbReference type="Pfam" id="PF01520">
    <property type="entry name" value="Amidase_3"/>
    <property type="match status" value="1"/>
</dbReference>
<evidence type="ECO:0000313" key="6">
    <source>
        <dbReference type="EMBL" id="RKR84794.1"/>
    </source>
</evidence>
<comment type="catalytic activity">
    <reaction evidence="1">
        <text>Hydrolyzes the link between N-acetylmuramoyl residues and L-amino acid residues in certain cell-wall glycopeptides.</text>
        <dbReference type="EC" id="3.5.1.28"/>
    </reaction>
</comment>
<keyword evidence="4" id="KW-1133">Transmembrane helix</keyword>
<dbReference type="InterPro" id="IPR050695">
    <property type="entry name" value="N-acetylmuramoyl_amidase_3"/>
</dbReference>
<comment type="caution">
    <text evidence="6">The sequence shown here is derived from an EMBL/GenBank/DDBJ whole genome shotgun (WGS) entry which is preliminary data.</text>
</comment>